<accession>A0AAV4SXL9</accession>
<keyword evidence="2" id="KW-1185">Reference proteome</keyword>
<dbReference type="AlphaFoldDB" id="A0AAV4SXL9"/>
<dbReference type="Proteomes" id="UP001054945">
    <property type="component" value="Unassembled WGS sequence"/>
</dbReference>
<dbReference type="EMBL" id="BPLR01010312">
    <property type="protein sequence ID" value="GIY38500.1"/>
    <property type="molecule type" value="Genomic_DNA"/>
</dbReference>
<reference evidence="1 2" key="1">
    <citation type="submission" date="2021-06" db="EMBL/GenBank/DDBJ databases">
        <title>Caerostris extrusa draft genome.</title>
        <authorList>
            <person name="Kono N."/>
            <person name="Arakawa K."/>
        </authorList>
    </citation>
    <scope>NUCLEOTIDE SEQUENCE [LARGE SCALE GENOMIC DNA]</scope>
</reference>
<evidence type="ECO:0000313" key="2">
    <source>
        <dbReference type="Proteomes" id="UP001054945"/>
    </source>
</evidence>
<organism evidence="1 2">
    <name type="scientific">Caerostris extrusa</name>
    <name type="common">Bark spider</name>
    <name type="synonym">Caerostris bankana</name>
    <dbReference type="NCBI Taxonomy" id="172846"/>
    <lineage>
        <taxon>Eukaryota</taxon>
        <taxon>Metazoa</taxon>
        <taxon>Ecdysozoa</taxon>
        <taxon>Arthropoda</taxon>
        <taxon>Chelicerata</taxon>
        <taxon>Arachnida</taxon>
        <taxon>Araneae</taxon>
        <taxon>Araneomorphae</taxon>
        <taxon>Entelegynae</taxon>
        <taxon>Araneoidea</taxon>
        <taxon>Araneidae</taxon>
        <taxon>Caerostris</taxon>
    </lineage>
</organism>
<sequence>MGMTSPSGLFDESPVDYVTTWGCPNNRRRRLSGVDFPSTLQITPTRVNIFYIMLLPTLNMGMTSLSGVFDEL</sequence>
<protein>
    <submittedName>
        <fullName evidence="1">Uncharacterized protein</fullName>
    </submittedName>
</protein>
<comment type="caution">
    <text evidence="1">The sequence shown here is derived from an EMBL/GenBank/DDBJ whole genome shotgun (WGS) entry which is preliminary data.</text>
</comment>
<gene>
    <name evidence="1" type="ORF">CEXT_664921</name>
</gene>
<proteinExistence type="predicted"/>
<name>A0AAV4SXL9_CAEEX</name>
<evidence type="ECO:0000313" key="1">
    <source>
        <dbReference type="EMBL" id="GIY38500.1"/>
    </source>
</evidence>